<dbReference type="InterPro" id="IPR008271">
    <property type="entry name" value="Ser/Thr_kinase_AS"/>
</dbReference>
<comment type="similarity">
    <text evidence="1">Belongs to the protein kinase superfamily. STE Ser/Thr protein kinase family. STE20 subfamily.</text>
</comment>
<organism evidence="11 12">
    <name type="scientific">Thamnidium elegans</name>
    <dbReference type="NCBI Taxonomy" id="101142"/>
    <lineage>
        <taxon>Eukaryota</taxon>
        <taxon>Fungi</taxon>
        <taxon>Fungi incertae sedis</taxon>
        <taxon>Mucoromycota</taxon>
        <taxon>Mucoromycotina</taxon>
        <taxon>Mucoromycetes</taxon>
        <taxon>Mucorales</taxon>
        <taxon>Mucorineae</taxon>
        <taxon>Mucoraceae</taxon>
        <taxon>Thamnidium</taxon>
    </lineage>
</organism>
<gene>
    <name evidence="11" type="ORF">INT48_009140</name>
</gene>
<dbReference type="SUPFAM" id="SSF56112">
    <property type="entry name" value="Protein kinase-like (PK-like)"/>
    <property type="match status" value="1"/>
</dbReference>
<dbReference type="PANTHER" id="PTHR48012">
    <property type="entry name" value="STERILE20-LIKE KINASE, ISOFORM B-RELATED"/>
    <property type="match status" value="1"/>
</dbReference>
<keyword evidence="2" id="KW-0723">Serine/threonine-protein kinase</keyword>
<keyword evidence="4" id="KW-0547">Nucleotide-binding</keyword>
<evidence type="ECO:0000256" key="4">
    <source>
        <dbReference type="ARBA" id="ARBA00022741"/>
    </source>
</evidence>
<evidence type="ECO:0000313" key="11">
    <source>
        <dbReference type="EMBL" id="KAG2235725.1"/>
    </source>
</evidence>
<dbReference type="PANTHER" id="PTHR48012:SF10">
    <property type="entry name" value="FI20177P1"/>
    <property type="match status" value="1"/>
</dbReference>
<protein>
    <recommendedName>
        <fullName evidence="10">Protein kinase domain-containing protein</fullName>
    </recommendedName>
</protein>
<accession>A0A8H7SWF8</accession>
<dbReference type="Proteomes" id="UP000613177">
    <property type="component" value="Unassembled WGS sequence"/>
</dbReference>
<dbReference type="InterPro" id="IPR011009">
    <property type="entry name" value="Kinase-like_dom_sf"/>
</dbReference>
<comment type="caution">
    <text evidence="11">The sequence shown here is derived from an EMBL/GenBank/DDBJ whole genome shotgun (WGS) entry which is preliminary data.</text>
</comment>
<reference evidence="11" key="1">
    <citation type="submission" date="2021-01" db="EMBL/GenBank/DDBJ databases">
        <title>Metabolic potential, ecology and presence of endohyphal bacteria is reflected in genomic diversity of Mucoromycotina.</title>
        <authorList>
            <person name="Muszewska A."/>
            <person name="Okrasinska A."/>
            <person name="Steczkiewicz K."/>
            <person name="Drgas O."/>
            <person name="Orlowska M."/>
            <person name="Perlinska-Lenart U."/>
            <person name="Aleksandrzak-Piekarczyk T."/>
            <person name="Szatraj K."/>
            <person name="Zielenkiewicz U."/>
            <person name="Pilsyk S."/>
            <person name="Malc E."/>
            <person name="Mieczkowski P."/>
            <person name="Kruszewska J.S."/>
            <person name="Biernat P."/>
            <person name="Pawlowska J."/>
        </authorList>
    </citation>
    <scope>NUCLEOTIDE SEQUENCE</scope>
    <source>
        <strain evidence="11">WA0000018081</strain>
    </source>
</reference>
<evidence type="ECO:0000256" key="2">
    <source>
        <dbReference type="ARBA" id="ARBA00022527"/>
    </source>
</evidence>
<dbReference type="GO" id="GO:0004674">
    <property type="term" value="F:protein serine/threonine kinase activity"/>
    <property type="evidence" value="ECO:0007669"/>
    <property type="project" value="UniProtKB-KW"/>
</dbReference>
<comment type="catalytic activity">
    <reaction evidence="8">
        <text>L-seryl-[protein] + ATP = O-phospho-L-seryl-[protein] + ADP + H(+)</text>
        <dbReference type="Rhea" id="RHEA:17989"/>
        <dbReference type="Rhea" id="RHEA-COMP:9863"/>
        <dbReference type="Rhea" id="RHEA-COMP:11604"/>
        <dbReference type="ChEBI" id="CHEBI:15378"/>
        <dbReference type="ChEBI" id="CHEBI:29999"/>
        <dbReference type="ChEBI" id="CHEBI:30616"/>
        <dbReference type="ChEBI" id="CHEBI:83421"/>
        <dbReference type="ChEBI" id="CHEBI:456216"/>
        <dbReference type="EC" id="2.7.11.1"/>
    </reaction>
</comment>
<dbReference type="GO" id="GO:0005524">
    <property type="term" value="F:ATP binding"/>
    <property type="evidence" value="ECO:0007669"/>
    <property type="project" value="UniProtKB-KW"/>
</dbReference>
<evidence type="ECO:0000256" key="7">
    <source>
        <dbReference type="ARBA" id="ARBA00047899"/>
    </source>
</evidence>
<evidence type="ECO:0000256" key="9">
    <source>
        <dbReference type="SAM" id="MobiDB-lite"/>
    </source>
</evidence>
<feature type="compositionally biased region" description="Polar residues" evidence="9">
    <location>
        <begin position="10"/>
        <end position="24"/>
    </location>
</feature>
<feature type="region of interest" description="Disordered" evidence="9">
    <location>
        <begin position="1"/>
        <end position="29"/>
    </location>
</feature>
<sequence>PLNTIKRRSLGSNNSIKSPTSQKNPPLIWRSPGHCEIPDILGKAYLEPLTISTTTATTVTNHSIKESGPKRVQYYLGPPWVPAGSNWTPLPLPPVIRTDETAFEKRLKRALPKIHLVTMPKSRYLGFKEIGTGDREYRTAIVRELRIMSSGHFNLIKLREVSIFRNEVWIAMDLMRCSTLNALLFLHTKGFIHRDVKCENLLIGHNGEIKLADFGLATSTKHVNRERLGTAKWMAPEVIKEDSYDEKVDLWSLGITLIEMMDRVPPHYSIKSDDKVYDKILEDPSPTFTYSYPTIYCTGLVAWLLEDDPANRPTAKDVITELDLHLEQGLLKTTTAQELTNFITKILKTASSS</sequence>
<keyword evidence="6" id="KW-0067">ATP-binding</keyword>
<evidence type="ECO:0000259" key="10">
    <source>
        <dbReference type="PROSITE" id="PS50011"/>
    </source>
</evidence>
<keyword evidence="12" id="KW-1185">Reference proteome</keyword>
<dbReference type="Gene3D" id="1.10.510.10">
    <property type="entry name" value="Transferase(Phosphotransferase) domain 1"/>
    <property type="match status" value="1"/>
</dbReference>
<feature type="non-terminal residue" evidence="11">
    <location>
        <position position="1"/>
    </location>
</feature>
<dbReference type="InterPro" id="IPR000719">
    <property type="entry name" value="Prot_kinase_dom"/>
</dbReference>
<dbReference type="GO" id="GO:0005737">
    <property type="term" value="C:cytoplasm"/>
    <property type="evidence" value="ECO:0007669"/>
    <property type="project" value="TreeGrafter"/>
</dbReference>
<evidence type="ECO:0000313" key="12">
    <source>
        <dbReference type="Proteomes" id="UP000613177"/>
    </source>
</evidence>
<keyword evidence="3" id="KW-0808">Transferase</keyword>
<dbReference type="EMBL" id="JAEPRE010000028">
    <property type="protein sequence ID" value="KAG2235725.1"/>
    <property type="molecule type" value="Genomic_DNA"/>
</dbReference>
<dbReference type="SMART" id="SM00220">
    <property type="entry name" value="S_TKc"/>
    <property type="match status" value="1"/>
</dbReference>
<dbReference type="InterPro" id="IPR050629">
    <property type="entry name" value="STE20/SPS1-PAK"/>
</dbReference>
<dbReference type="Pfam" id="PF00069">
    <property type="entry name" value="Pkinase"/>
    <property type="match status" value="1"/>
</dbReference>
<proteinExistence type="inferred from homology"/>
<comment type="catalytic activity">
    <reaction evidence="7">
        <text>L-threonyl-[protein] + ATP = O-phospho-L-threonyl-[protein] + ADP + H(+)</text>
        <dbReference type="Rhea" id="RHEA:46608"/>
        <dbReference type="Rhea" id="RHEA-COMP:11060"/>
        <dbReference type="Rhea" id="RHEA-COMP:11605"/>
        <dbReference type="ChEBI" id="CHEBI:15378"/>
        <dbReference type="ChEBI" id="CHEBI:30013"/>
        <dbReference type="ChEBI" id="CHEBI:30616"/>
        <dbReference type="ChEBI" id="CHEBI:61977"/>
        <dbReference type="ChEBI" id="CHEBI:456216"/>
        <dbReference type="EC" id="2.7.11.1"/>
    </reaction>
</comment>
<evidence type="ECO:0000256" key="5">
    <source>
        <dbReference type="ARBA" id="ARBA00022777"/>
    </source>
</evidence>
<dbReference type="PROSITE" id="PS00108">
    <property type="entry name" value="PROTEIN_KINASE_ST"/>
    <property type="match status" value="1"/>
</dbReference>
<evidence type="ECO:0000256" key="8">
    <source>
        <dbReference type="ARBA" id="ARBA00048679"/>
    </source>
</evidence>
<name>A0A8H7SWF8_9FUNG</name>
<feature type="domain" description="Protein kinase" evidence="10">
    <location>
        <begin position="35"/>
        <end position="326"/>
    </location>
</feature>
<evidence type="ECO:0000256" key="6">
    <source>
        <dbReference type="ARBA" id="ARBA00022840"/>
    </source>
</evidence>
<keyword evidence="5" id="KW-0418">Kinase</keyword>
<dbReference type="PROSITE" id="PS50011">
    <property type="entry name" value="PROTEIN_KINASE_DOM"/>
    <property type="match status" value="1"/>
</dbReference>
<evidence type="ECO:0000256" key="1">
    <source>
        <dbReference type="ARBA" id="ARBA00008874"/>
    </source>
</evidence>
<dbReference type="AlphaFoldDB" id="A0A8H7SWF8"/>
<evidence type="ECO:0000256" key="3">
    <source>
        <dbReference type="ARBA" id="ARBA00022679"/>
    </source>
</evidence>